<dbReference type="AlphaFoldDB" id="A0A0F7ZNX7"/>
<accession>A0A0F7ZNX7</accession>
<dbReference type="Proteomes" id="UP000054481">
    <property type="component" value="Unassembled WGS sequence"/>
</dbReference>
<name>A0A0F7ZNX7_9HYPO</name>
<gene>
    <name evidence="1" type="ORF">HIM_06116</name>
</gene>
<evidence type="ECO:0000313" key="2">
    <source>
        <dbReference type="Proteomes" id="UP000054481"/>
    </source>
</evidence>
<keyword evidence="2" id="KW-1185">Reference proteome</keyword>
<evidence type="ECO:0000313" key="1">
    <source>
        <dbReference type="EMBL" id="KJZ74520.1"/>
    </source>
</evidence>
<proteinExistence type="predicted"/>
<reference evidence="1 2" key="1">
    <citation type="journal article" date="2014" name="Genome Biol. Evol.">
        <title>Comparative genomics and transcriptomics analyses reveal divergent lifestyle features of nematode endoparasitic fungus Hirsutella minnesotensis.</title>
        <authorList>
            <person name="Lai Y."/>
            <person name="Liu K."/>
            <person name="Zhang X."/>
            <person name="Zhang X."/>
            <person name="Li K."/>
            <person name="Wang N."/>
            <person name="Shu C."/>
            <person name="Wu Y."/>
            <person name="Wang C."/>
            <person name="Bushley K.E."/>
            <person name="Xiang M."/>
            <person name="Liu X."/>
        </authorList>
    </citation>
    <scope>NUCLEOTIDE SEQUENCE [LARGE SCALE GENOMIC DNA]</scope>
    <source>
        <strain evidence="1 2">3608</strain>
    </source>
</reference>
<organism evidence="1 2">
    <name type="scientific">Hirsutella minnesotensis 3608</name>
    <dbReference type="NCBI Taxonomy" id="1043627"/>
    <lineage>
        <taxon>Eukaryota</taxon>
        <taxon>Fungi</taxon>
        <taxon>Dikarya</taxon>
        <taxon>Ascomycota</taxon>
        <taxon>Pezizomycotina</taxon>
        <taxon>Sordariomycetes</taxon>
        <taxon>Hypocreomycetidae</taxon>
        <taxon>Hypocreales</taxon>
        <taxon>Ophiocordycipitaceae</taxon>
        <taxon>Hirsutella</taxon>
    </lineage>
</organism>
<sequence>MTTTRNCRELIIAREKTYHEAKKAPASTYGDARGPEHALIGLVVETLLPEGFSEAFILPVSPGSASGIDARRLSRRWSWARAVSGKPH</sequence>
<protein>
    <submittedName>
        <fullName evidence="1">Uncharacterized protein</fullName>
    </submittedName>
</protein>
<dbReference type="EMBL" id="KQ030525">
    <property type="protein sequence ID" value="KJZ74520.1"/>
    <property type="molecule type" value="Genomic_DNA"/>
</dbReference>